<keyword evidence="5 7" id="KW-1133">Transmembrane helix</keyword>
<gene>
    <name evidence="9" type="ORF">GS660_19610</name>
</gene>
<evidence type="ECO:0000256" key="4">
    <source>
        <dbReference type="ARBA" id="ARBA00022692"/>
    </source>
</evidence>
<evidence type="ECO:0000313" key="10">
    <source>
        <dbReference type="Proteomes" id="UP000477083"/>
    </source>
</evidence>
<dbReference type="Proteomes" id="UP000477083">
    <property type="component" value="Unassembled WGS sequence"/>
</dbReference>
<protein>
    <submittedName>
        <fullName evidence="9">ABC transporter permease subunit</fullName>
    </submittedName>
</protein>
<dbReference type="AlphaFoldDB" id="A0A6L8VLP2"/>
<feature type="transmembrane region" description="Helical" evidence="7">
    <location>
        <begin position="173"/>
        <end position="194"/>
    </location>
</feature>
<keyword evidence="2 7" id="KW-0813">Transport</keyword>
<keyword evidence="10" id="KW-1185">Reference proteome</keyword>
<name>A0A6L8VLP2_9RHOB</name>
<dbReference type="RefSeq" id="WP_161348689.1">
    <property type="nucleotide sequence ID" value="NZ_BMGW01000025.1"/>
</dbReference>
<evidence type="ECO:0000259" key="8">
    <source>
        <dbReference type="PROSITE" id="PS50928"/>
    </source>
</evidence>
<feature type="transmembrane region" description="Helical" evidence="7">
    <location>
        <begin position="267"/>
        <end position="285"/>
    </location>
</feature>
<evidence type="ECO:0000256" key="1">
    <source>
        <dbReference type="ARBA" id="ARBA00004651"/>
    </source>
</evidence>
<keyword evidence="3" id="KW-1003">Cell membrane</keyword>
<feature type="domain" description="ABC transmembrane type-1" evidence="8">
    <location>
        <begin position="58"/>
        <end position="242"/>
    </location>
</feature>
<feature type="transmembrane region" description="Helical" evidence="7">
    <location>
        <begin position="219"/>
        <end position="241"/>
    </location>
</feature>
<dbReference type="SUPFAM" id="SSF161098">
    <property type="entry name" value="MetI-like"/>
    <property type="match status" value="2"/>
</dbReference>
<comment type="subcellular location">
    <subcellularLocation>
        <location evidence="1 7">Cell membrane</location>
        <topology evidence="1 7">Multi-pass membrane protein</topology>
    </subcellularLocation>
</comment>
<feature type="transmembrane region" description="Helical" evidence="7">
    <location>
        <begin position="384"/>
        <end position="401"/>
    </location>
</feature>
<feature type="transmembrane region" description="Helical" evidence="7">
    <location>
        <begin position="62"/>
        <end position="86"/>
    </location>
</feature>
<evidence type="ECO:0000256" key="6">
    <source>
        <dbReference type="ARBA" id="ARBA00023136"/>
    </source>
</evidence>
<evidence type="ECO:0000256" key="3">
    <source>
        <dbReference type="ARBA" id="ARBA00022475"/>
    </source>
</evidence>
<dbReference type="Gene3D" id="1.10.3720.10">
    <property type="entry name" value="MetI-like"/>
    <property type="match status" value="2"/>
</dbReference>
<dbReference type="InterPro" id="IPR035906">
    <property type="entry name" value="MetI-like_sf"/>
</dbReference>
<dbReference type="InterPro" id="IPR000515">
    <property type="entry name" value="MetI-like"/>
</dbReference>
<comment type="caution">
    <text evidence="9">The sequence shown here is derived from an EMBL/GenBank/DDBJ whole genome shotgun (WGS) entry which is preliminary data.</text>
</comment>
<evidence type="ECO:0000313" key="9">
    <source>
        <dbReference type="EMBL" id="MZQ91297.1"/>
    </source>
</evidence>
<keyword evidence="6 7" id="KW-0472">Membrane</keyword>
<comment type="similarity">
    <text evidence="7">Belongs to the binding-protein-dependent transport system permease family.</text>
</comment>
<evidence type="ECO:0000256" key="7">
    <source>
        <dbReference type="RuleBase" id="RU363032"/>
    </source>
</evidence>
<feature type="transmembrane region" description="Helical" evidence="7">
    <location>
        <begin position="328"/>
        <end position="348"/>
    </location>
</feature>
<feature type="transmembrane region" description="Helical" evidence="7">
    <location>
        <begin position="124"/>
        <end position="146"/>
    </location>
</feature>
<evidence type="ECO:0000256" key="2">
    <source>
        <dbReference type="ARBA" id="ARBA00022448"/>
    </source>
</evidence>
<dbReference type="EMBL" id="WWNR01000025">
    <property type="protein sequence ID" value="MZQ91297.1"/>
    <property type="molecule type" value="Genomic_DNA"/>
</dbReference>
<feature type="transmembrane region" description="Helical" evidence="7">
    <location>
        <begin position="432"/>
        <end position="461"/>
    </location>
</feature>
<sequence>MPAAPLFGRRLTRGLWVLLILLCWEGLARLSASAFVIAAPSQILHYSATHADLLWRAFLTTLWAAARGFFWGNLAGVTLALVAVLLPRSERLLSTLALLVFCLPLVATGPILRVLYGPGDGPQVTLAALAVYYTTFLPVLVGLRAVPQGWRDLVRSYGRGGLTLLREVRLPAALPYAVAGLQIAAPAAFLGAMVGEFTGAERGLGVLTVRAMRALDLPATWSIAVIAAGASVAAFSTIGALGRRLDLAPPEVLLAAPVARARNRWEGPAHAALATLAVLMLWQGTMDAFGLPPFFAKRPGDVWDYLVTDAAARARLWDALAETLSMAVPGYLCGLAAGAGLAMLLVLAPRLSAATLPLAIALRSVPIVATAPLIVWALGRGGAGTVTVVAMMIFFPTLVACRHGLARTPRAVLDVFAVYAASPLRRLLGAQLAAMLPAFFASARMAIPAAILAVTTAEWLATGRGIGALMATVASTSDYNMLWSAITLIGLAAVLAHALVFALERWVLARTNPEQLIR</sequence>
<dbReference type="PROSITE" id="PS50928">
    <property type="entry name" value="ABC_TM1"/>
    <property type="match status" value="2"/>
</dbReference>
<dbReference type="GO" id="GO:0005886">
    <property type="term" value="C:plasma membrane"/>
    <property type="evidence" value="ECO:0007669"/>
    <property type="project" value="UniProtKB-SubCell"/>
</dbReference>
<feature type="transmembrane region" description="Helical" evidence="7">
    <location>
        <begin position="93"/>
        <end position="112"/>
    </location>
</feature>
<dbReference type="GO" id="GO:0055085">
    <property type="term" value="P:transmembrane transport"/>
    <property type="evidence" value="ECO:0007669"/>
    <property type="project" value="InterPro"/>
</dbReference>
<dbReference type="CDD" id="cd06261">
    <property type="entry name" value="TM_PBP2"/>
    <property type="match status" value="1"/>
</dbReference>
<dbReference type="OrthoDB" id="9799271at2"/>
<keyword evidence="4 7" id="KW-0812">Transmembrane</keyword>
<feature type="domain" description="ABC transmembrane type-1" evidence="8">
    <location>
        <begin position="320"/>
        <end position="504"/>
    </location>
</feature>
<evidence type="ECO:0000256" key="5">
    <source>
        <dbReference type="ARBA" id="ARBA00022989"/>
    </source>
</evidence>
<feature type="transmembrane region" description="Helical" evidence="7">
    <location>
        <begin position="481"/>
        <end position="503"/>
    </location>
</feature>
<dbReference type="Pfam" id="PF00528">
    <property type="entry name" value="BPD_transp_1"/>
    <property type="match status" value="2"/>
</dbReference>
<accession>A0A6L8VLP2</accession>
<organism evidence="9 10">
    <name type="scientific">Frigidibacter albus</name>
    <dbReference type="NCBI Taxonomy" id="1465486"/>
    <lineage>
        <taxon>Bacteria</taxon>
        <taxon>Pseudomonadati</taxon>
        <taxon>Pseudomonadota</taxon>
        <taxon>Alphaproteobacteria</taxon>
        <taxon>Rhodobacterales</taxon>
        <taxon>Paracoccaceae</taxon>
        <taxon>Frigidibacter</taxon>
    </lineage>
</organism>
<reference evidence="9 10" key="1">
    <citation type="submission" date="2020-01" db="EMBL/GenBank/DDBJ databases">
        <title>Frigidibacter albus SP32T (=CGMCC 1.13995T).</title>
        <authorList>
            <person name="Liao X."/>
        </authorList>
    </citation>
    <scope>NUCLEOTIDE SEQUENCE [LARGE SCALE GENOMIC DNA]</scope>
    <source>
        <strain evidence="9 10">SP32</strain>
    </source>
</reference>
<proteinExistence type="inferred from homology"/>
<feature type="transmembrane region" description="Helical" evidence="7">
    <location>
        <begin position="360"/>
        <end position="378"/>
    </location>
</feature>
<dbReference type="PANTHER" id="PTHR30151">
    <property type="entry name" value="ALKANE SULFONATE ABC TRANSPORTER-RELATED, MEMBRANE SUBUNIT"/>
    <property type="match status" value="1"/>
</dbReference>
<dbReference type="PANTHER" id="PTHR30151:SF20">
    <property type="entry name" value="ABC TRANSPORTER PERMEASE PROTEIN HI_0355-RELATED"/>
    <property type="match status" value="1"/>
</dbReference>